<gene>
    <name evidence="1" type="ORF">Theos_0462</name>
</gene>
<dbReference type="Proteomes" id="UP000000211">
    <property type="component" value="Chromosome"/>
</dbReference>
<dbReference type="eggNOG" id="COG1452">
    <property type="taxonomic scope" value="Bacteria"/>
</dbReference>
<reference evidence="1 2" key="1">
    <citation type="journal article" date="2013" name="Genome Announc.">
        <title>Whole Genome Sequencing of Thermus oshimai JL-2 and Thermus thermophilus JL-18, Incomplete Denitrifiers from the United States Great Basin.</title>
        <authorList>
            <person name="Murugapiran S.K."/>
            <person name="Huntemann M."/>
            <person name="Wei C.L."/>
            <person name="Han J."/>
            <person name="Detter J.C."/>
            <person name="Han C.S."/>
            <person name="Erkkila T.H."/>
            <person name="Teshima H."/>
            <person name="Chen A."/>
            <person name="Kyrpides N."/>
            <person name="Mavrommatis K."/>
            <person name="Markowitz V."/>
            <person name="Szeto E."/>
            <person name="Ivanova N."/>
            <person name="Pagani I."/>
            <person name="Lam J."/>
            <person name="McDonald A.I."/>
            <person name="Dodsworth J.A."/>
            <person name="Pati A."/>
            <person name="Goodwin L."/>
            <person name="Peters L."/>
            <person name="Pitluck S."/>
            <person name="Woyke T."/>
            <person name="Hedlund B.P."/>
        </authorList>
    </citation>
    <scope>NUCLEOTIDE SEQUENCE</scope>
    <source>
        <strain evidence="1 2">JL-2</strain>
    </source>
</reference>
<name>K7R3P3_THEOS</name>
<sequence>MHPMRGVFFLFVLGVALAGPCAQRPYTLETEEGLLGGENLTYDGETLVLEGRACLEREGLFLEAPVLRYREEEGFFVEGPKGEVEGWALSAERLEGKTLRGAVLKKGRLEAKAEEVRLEKPPVGKGVLLSAPAYRVKAEEALFQREEVLLKGFLATPCPCGEDVRLEMAEARFDPSTGELKGDARLGLYGLEIPLEDALANANRRPDLKVPLLLSASESGGMALGVDGLPLPRPGEEVGAWSLRLTLVALRDGSGREALRLGVREGRKGGEVRLGHGAYVQAFFEDLFFAASPAPPDASTPRLEARYAPSLALGGLSLRPFLRYAETASAQGWTLGLEGNHRFSFQEGPFRLTLSPTALLALYHPQGEAYAALGGSVTLAYREGPLSLEAAYAGRYEPLGKEPLYAYEDRDEFQRFALRATHGGLSLDYTLENPLGNRLDRLEGAYEDPALGTFRAGFFRGSYAEVRLGYAMPLPDRACCQALWAAPEMGFGEGALSRYGLTLRYYDGCLAYELRFQNVLRGQYDEATGPSLSVSATLR</sequence>
<accession>K7R3P3</accession>
<evidence type="ECO:0008006" key="3">
    <source>
        <dbReference type="Google" id="ProtNLM"/>
    </source>
</evidence>
<evidence type="ECO:0000313" key="2">
    <source>
        <dbReference type="Proteomes" id="UP000000211"/>
    </source>
</evidence>
<dbReference type="AlphaFoldDB" id="K7R3P3"/>
<proteinExistence type="predicted"/>
<protein>
    <recommendedName>
        <fullName evidence="3">Organic solvent tolerance protein OstA</fullName>
    </recommendedName>
</protein>
<dbReference type="PATRIC" id="fig|751945.3.peg.451"/>
<organism evidence="1 2">
    <name type="scientific">Thermus oshimai JL-2</name>
    <dbReference type="NCBI Taxonomy" id="751945"/>
    <lineage>
        <taxon>Bacteria</taxon>
        <taxon>Thermotogati</taxon>
        <taxon>Deinococcota</taxon>
        <taxon>Deinococci</taxon>
        <taxon>Thermales</taxon>
        <taxon>Thermaceae</taxon>
        <taxon>Thermus</taxon>
    </lineage>
</organism>
<dbReference type="STRING" id="751945.Theos_0462"/>
<dbReference type="EMBL" id="CP003249">
    <property type="protein sequence ID" value="AFV75534.1"/>
    <property type="molecule type" value="Genomic_DNA"/>
</dbReference>
<evidence type="ECO:0000313" key="1">
    <source>
        <dbReference type="EMBL" id="AFV75534.1"/>
    </source>
</evidence>
<dbReference type="KEGG" id="tos:Theos_0462"/>
<dbReference type="HOGENOM" id="CLU_489007_0_0_0"/>
<keyword evidence="2" id="KW-1185">Reference proteome</keyword>